<accession>A0A403F5U9</accession>
<evidence type="ECO:0000313" key="1">
    <source>
        <dbReference type="EMBL" id="MJX48486.1"/>
    </source>
</evidence>
<proteinExistence type="predicted"/>
<reference evidence="1" key="1">
    <citation type="submission" date="2018-07" db="EMBL/GenBank/DDBJ databases">
        <authorList>
            <consortium name="GenomeTrakr network: Whole genome sequencing for foodborne pathogen traceback"/>
        </authorList>
    </citation>
    <scope>NUCLEOTIDE SEQUENCE [LARGE SCALE GENOMIC DNA]</scope>
    <source>
        <strain evidence="1">FDA00013282</strain>
    </source>
</reference>
<evidence type="ECO:0008006" key="2">
    <source>
        <dbReference type="Google" id="ProtNLM"/>
    </source>
</evidence>
<dbReference type="EMBL" id="RTRY01000016">
    <property type="protein sequence ID" value="MJX48486.1"/>
    <property type="molecule type" value="Genomic_DNA"/>
</dbReference>
<sequence>MEFKLAMVEKSQQPDVSVALLARNNGINDNLLFPVSAPYQDFCRAARDSPVIIEDKVVPVVVEHSPALLPATSPPPAIPPKPGQVCEVAIGRARLKLSGNLTPAMLATLVRELKKRRR</sequence>
<protein>
    <recommendedName>
        <fullName evidence="2">Transposase</fullName>
    </recommendedName>
</protein>
<dbReference type="Proteomes" id="UP000885264">
    <property type="component" value="Unassembled WGS sequence"/>
</dbReference>
<gene>
    <name evidence="1" type="ORF">DTA53_16800</name>
</gene>
<organism evidence="1">
    <name type="scientific">Salmonella enterica</name>
    <name type="common">Salmonella choleraesuis</name>
    <dbReference type="NCBI Taxonomy" id="28901"/>
    <lineage>
        <taxon>Bacteria</taxon>
        <taxon>Pseudomonadati</taxon>
        <taxon>Pseudomonadota</taxon>
        <taxon>Gammaproteobacteria</taxon>
        <taxon>Enterobacterales</taxon>
        <taxon>Enterobacteriaceae</taxon>
        <taxon>Salmonella</taxon>
    </lineage>
</organism>
<name>A0A403F5U9_SALER</name>
<dbReference type="AlphaFoldDB" id="A0A403F5U9"/>
<comment type="caution">
    <text evidence="1">The sequence shown here is derived from an EMBL/GenBank/DDBJ whole genome shotgun (WGS) entry which is preliminary data.</text>
</comment>